<name>G7W936_DESOD</name>
<dbReference type="STRING" id="768706.Desor_3172"/>
<gene>
    <name evidence="6" type="ordered locus">Desor_3172</name>
</gene>
<dbReference type="GO" id="GO:0051536">
    <property type="term" value="F:iron-sulfur cluster binding"/>
    <property type="evidence" value="ECO:0007669"/>
    <property type="project" value="UniProtKB-KW"/>
</dbReference>
<dbReference type="GO" id="GO:0046872">
    <property type="term" value="F:metal ion binding"/>
    <property type="evidence" value="ECO:0007669"/>
    <property type="project" value="UniProtKB-KW"/>
</dbReference>
<dbReference type="eggNOG" id="COG0243">
    <property type="taxonomic scope" value="Bacteria"/>
</dbReference>
<evidence type="ECO:0000256" key="3">
    <source>
        <dbReference type="ARBA" id="ARBA00023004"/>
    </source>
</evidence>
<evidence type="ECO:0000259" key="5">
    <source>
        <dbReference type="PROSITE" id="PS51669"/>
    </source>
</evidence>
<dbReference type="InterPro" id="IPR006657">
    <property type="entry name" value="MoPterin_dinucl-bd_dom"/>
</dbReference>
<dbReference type="Gene3D" id="2.20.25.90">
    <property type="entry name" value="ADC-like domains"/>
    <property type="match status" value="1"/>
</dbReference>
<dbReference type="Pfam" id="PF00384">
    <property type="entry name" value="Molybdopterin"/>
    <property type="match status" value="1"/>
</dbReference>
<dbReference type="InterPro" id="IPR006656">
    <property type="entry name" value="Mopterin_OxRdtase"/>
</dbReference>
<dbReference type="Gene3D" id="3.40.50.740">
    <property type="match status" value="1"/>
</dbReference>
<proteinExistence type="inferred from homology"/>
<dbReference type="Proteomes" id="UP000006346">
    <property type="component" value="Chromosome"/>
</dbReference>
<organism evidence="6 7">
    <name type="scientific">Desulfosporosinus orientis (strain ATCC 19365 / DSM 765 / NCIMB 8382 / VKM B-1628 / Singapore I)</name>
    <name type="common">Desulfotomaculum orientis</name>
    <dbReference type="NCBI Taxonomy" id="768706"/>
    <lineage>
        <taxon>Bacteria</taxon>
        <taxon>Bacillati</taxon>
        <taxon>Bacillota</taxon>
        <taxon>Clostridia</taxon>
        <taxon>Eubacteriales</taxon>
        <taxon>Desulfitobacteriaceae</taxon>
        <taxon>Desulfosporosinus</taxon>
    </lineage>
</organism>
<dbReference type="Gene3D" id="3.40.228.10">
    <property type="entry name" value="Dimethylsulfoxide Reductase, domain 2"/>
    <property type="match status" value="1"/>
</dbReference>
<evidence type="ECO:0000313" key="6">
    <source>
        <dbReference type="EMBL" id="AET68677.1"/>
    </source>
</evidence>
<evidence type="ECO:0000313" key="7">
    <source>
        <dbReference type="Proteomes" id="UP000006346"/>
    </source>
</evidence>
<evidence type="ECO:0000256" key="2">
    <source>
        <dbReference type="ARBA" id="ARBA00022723"/>
    </source>
</evidence>
<accession>G7W936</accession>
<dbReference type="Pfam" id="PF04879">
    <property type="entry name" value="Molybdop_Fe4S4"/>
    <property type="match status" value="1"/>
</dbReference>
<dbReference type="KEGG" id="dor:Desor_3172"/>
<evidence type="ECO:0000256" key="4">
    <source>
        <dbReference type="ARBA" id="ARBA00023014"/>
    </source>
</evidence>
<dbReference type="GO" id="GO:0043546">
    <property type="term" value="F:molybdopterin cofactor binding"/>
    <property type="evidence" value="ECO:0007669"/>
    <property type="project" value="InterPro"/>
</dbReference>
<dbReference type="Gene3D" id="2.40.40.20">
    <property type="match status" value="1"/>
</dbReference>
<dbReference type="Pfam" id="PF01568">
    <property type="entry name" value="Molydop_binding"/>
    <property type="match status" value="1"/>
</dbReference>
<keyword evidence="4" id="KW-0411">Iron-sulfur</keyword>
<dbReference type="SUPFAM" id="SSF50692">
    <property type="entry name" value="ADC-like"/>
    <property type="match status" value="1"/>
</dbReference>
<dbReference type="PANTHER" id="PTHR43742">
    <property type="entry name" value="TRIMETHYLAMINE-N-OXIDE REDUCTASE"/>
    <property type="match status" value="1"/>
</dbReference>
<dbReference type="OrthoDB" id="9803192at2"/>
<dbReference type="InterPro" id="IPR009010">
    <property type="entry name" value="Asp_de-COase-like_dom_sf"/>
</dbReference>
<keyword evidence="7" id="KW-1185">Reference proteome</keyword>
<dbReference type="SUPFAM" id="SSF53706">
    <property type="entry name" value="Formate dehydrogenase/DMSO reductase, domains 1-3"/>
    <property type="match status" value="1"/>
</dbReference>
<dbReference type="SMART" id="SM00926">
    <property type="entry name" value="Molybdop_Fe4S4"/>
    <property type="match status" value="1"/>
</dbReference>
<protein>
    <submittedName>
        <fullName evidence="6">Anaerobic dehydrogenase, typically selenocysteine-containing</fullName>
    </submittedName>
</protein>
<feature type="domain" description="4Fe-4S Mo/W bis-MGD-type" evidence="5">
    <location>
        <begin position="2"/>
        <end position="58"/>
    </location>
</feature>
<comment type="similarity">
    <text evidence="1">Belongs to the prokaryotic molybdopterin-containing oxidoreductase family.</text>
</comment>
<reference evidence="6 7" key="2">
    <citation type="journal article" date="2012" name="J. Bacteriol.">
        <title>Complete genome sequences of Desulfosporosinus orientis DSM765T, Desulfosporosinus youngiae DSM17734T, Desulfosporosinus meridiei DSM13257T, and Desulfosporosinus acidiphilus DSM22704T.</title>
        <authorList>
            <person name="Pester M."/>
            <person name="Brambilla E."/>
            <person name="Alazard D."/>
            <person name="Rattei T."/>
            <person name="Weinmaier T."/>
            <person name="Han J."/>
            <person name="Lucas S."/>
            <person name="Lapidus A."/>
            <person name="Cheng J.F."/>
            <person name="Goodwin L."/>
            <person name="Pitluck S."/>
            <person name="Peters L."/>
            <person name="Ovchinnikova G."/>
            <person name="Teshima H."/>
            <person name="Detter J.C."/>
            <person name="Han C.S."/>
            <person name="Tapia R."/>
            <person name="Land M.L."/>
            <person name="Hauser L."/>
            <person name="Kyrpides N.C."/>
            <person name="Ivanova N.N."/>
            <person name="Pagani I."/>
            <person name="Huntmann M."/>
            <person name="Wei C.L."/>
            <person name="Davenport K.W."/>
            <person name="Daligault H."/>
            <person name="Chain P.S."/>
            <person name="Chen A."/>
            <person name="Mavromatis K."/>
            <person name="Markowitz V."/>
            <person name="Szeto E."/>
            <person name="Mikhailova N."/>
            <person name="Pati A."/>
            <person name="Wagner M."/>
            <person name="Woyke T."/>
            <person name="Ollivier B."/>
            <person name="Klenk H.P."/>
            <person name="Spring S."/>
            <person name="Loy A."/>
        </authorList>
    </citation>
    <scope>NUCLEOTIDE SEQUENCE [LARGE SCALE GENOMIC DNA]</scope>
    <source>
        <strain evidence="7">ATCC 19365 / DSM 765 / NCIMB 8382 / VKM B-1628</strain>
    </source>
</reference>
<dbReference type="PROSITE" id="PS51669">
    <property type="entry name" value="4FE4S_MOW_BIS_MGD"/>
    <property type="match status" value="1"/>
</dbReference>
<dbReference type="RefSeq" id="WP_014185485.1">
    <property type="nucleotide sequence ID" value="NC_016584.1"/>
</dbReference>
<dbReference type="PANTHER" id="PTHR43742:SF2">
    <property type="entry name" value="ASSIMILATORY NITRATE REDUCTASE CATALYTIC SUBUNIT"/>
    <property type="match status" value="1"/>
</dbReference>
<keyword evidence="3" id="KW-0408">Iron</keyword>
<sequence>MKEWFKSGCALCAQNCGVELLIENNHIIQVRGDKSNPKSQGYICRKGMNLAYYQHHDQRLKYPLKKVNGEFVRISWEQAISEIAAKLREIKTEHSPRSIAYMGGGGQSSHFEAAFGIRLLRALGSRYHYGALAQELTGYYWAQGRCLGRQYLGTVPDEEHAEMLVSIGWNGMVSHQMPRAPLVLREFSKNPNKILAVIDPRKSETARIADIHLAVRPGTDALLLQAIIAMIIQEGWQNQDYLDEHVSGFEQIKPLFISFDIETALKICELDYQQVKDFAYLMATRKTGVHTDLGVLMNRHSTLVSCLVMVLMGICGQIGLPGTNLIPGHFMPMGAHSDERKDSNWNTVTTGFPSILGYFPPNVLPEEIISDHPERIRAVLCFQSNPLRSYADTSAYEEAFQRLDLLVTCELAMTETAAISHYVLPSRSVFESWDSSFFSWTLPGVFFQMRRPLITQEGEALEASEIHLRIADALGIIPELPDALYEKAGNRLEYGLELMQYLQANPQSADLIPFILGKTLGPALGSTNLAALWGLLQKMPKESRENAVRAGFKKGPFMGEEIFQALLDHPEGIWLGQINPEENFKFLKTEDGKINLWIPEMAEWMQEVTPEKEAVALQADDQYPMILMAGRHTSTNANTIMRNPAWNEGKRACTLALNPLDGEKLGLGDGSMALITTKAGSAAIEVEITDDTRPGQVIIPHGFGLEYNGEVYGVNVNRLTKNTHRDKFAATPLHRYVPCQIEVLERQD</sequence>
<reference evidence="7" key="1">
    <citation type="submission" date="2011-11" db="EMBL/GenBank/DDBJ databases">
        <title>Complete sequence of Desulfosporosinus orientis DSM 765.</title>
        <authorList>
            <person name="Lucas S."/>
            <person name="Han J."/>
            <person name="Lapidus A."/>
            <person name="Cheng J.-F."/>
            <person name="Goodwin L."/>
            <person name="Pitluck S."/>
            <person name="Peters L."/>
            <person name="Ovchinnikova G."/>
            <person name="Teshima H."/>
            <person name="Detter J.C."/>
            <person name="Han C."/>
            <person name="Tapia R."/>
            <person name="Land M."/>
            <person name="Hauser L."/>
            <person name="Kyrpides N."/>
            <person name="Ivanova N."/>
            <person name="Pagani I."/>
            <person name="Pester M."/>
            <person name="Spring S."/>
            <person name="Ollivier B."/>
            <person name="Rattei T."/>
            <person name="Klenk H.-P."/>
            <person name="Wagner M."/>
            <person name="Loy A."/>
            <person name="Woyke T."/>
        </authorList>
    </citation>
    <scope>NUCLEOTIDE SEQUENCE [LARGE SCALE GENOMIC DNA]</scope>
    <source>
        <strain evidence="7">ATCC 19365 / DSM 765 / NCIMB 8382 / VKM B-1628</strain>
    </source>
</reference>
<keyword evidence="2" id="KW-0479">Metal-binding</keyword>
<dbReference type="HOGENOM" id="CLU_000422_13_3_9"/>
<evidence type="ECO:0000256" key="1">
    <source>
        <dbReference type="ARBA" id="ARBA00010312"/>
    </source>
</evidence>
<dbReference type="PATRIC" id="fig|768706.3.peg.3195"/>
<dbReference type="InterPro" id="IPR050612">
    <property type="entry name" value="Prok_Mopterin_Oxidored"/>
</dbReference>
<dbReference type="EMBL" id="CP003108">
    <property type="protein sequence ID" value="AET68677.1"/>
    <property type="molecule type" value="Genomic_DNA"/>
</dbReference>
<dbReference type="InterPro" id="IPR006963">
    <property type="entry name" value="Mopterin_OxRdtase_4Fe-4S_dom"/>
</dbReference>
<dbReference type="AlphaFoldDB" id="G7W936"/>
<dbReference type="GO" id="GO:0016491">
    <property type="term" value="F:oxidoreductase activity"/>
    <property type="evidence" value="ECO:0007669"/>
    <property type="project" value="InterPro"/>
</dbReference>